<dbReference type="PANTHER" id="PTHR45703">
    <property type="entry name" value="DYNEIN HEAVY CHAIN"/>
    <property type="match status" value="1"/>
</dbReference>
<dbReference type="FunFam" id="3.40.50.300:FF:000071">
    <property type="entry name" value="Cytoplasmic dynein heavy chain 1"/>
    <property type="match status" value="1"/>
</dbReference>
<evidence type="ECO:0000313" key="17">
    <source>
        <dbReference type="EMBL" id="RCK64656.1"/>
    </source>
</evidence>
<keyword evidence="12" id="KW-0505">Motor protein</keyword>
<evidence type="ECO:0000256" key="6">
    <source>
        <dbReference type="ARBA" id="ARBA00022701"/>
    </source>
</evidence>
<evidence type="ECO:0000256" key="3">
    <source>
        <dbReference type="ARBA" id="ARBA00011655"/>
    </source>
</evidence>
<dbReference type="Pfam" id="PF22597">
    <property type="entry name" value="DYN_lid"/>
    <property type="match status" value="1"/>
</dbReference>
<dbReference type="Gene3D" id="1.10.8.710">
    <property type="match status" value="1"/>
</dbReference>
<feature type="coiled-coil region" evidence="15">
    <location>
        <begin position="959"/>
        <end position="986"/>
    </location>
</feature>
<keyword evidence="11 15" id="KW-0175">Coiled coil</keyword>
<keyword evidence="10" id="KW-0243">Dynein</keyword>
<dbReference type="STRING" id="5486.A0A367YFK9"/>
<keyword evidence="5" id="KW-0963">Cytoplasm</keyword>
<dbReference type="PROSITE" id="PS00675">
    <property type="entry name" value="SIGMA54_INTERACT_1"/>
    <property type="match status" value="1"/>
</dbReference>
<evidence type="ECO:0000256" key="5">
    <source>
        <dbReference type="ARBA" id="ARBA00022490"/>
    </source>
</evidence>
<evidence type="ECO:0000256" key="13">
    <source>
        <dbReference type="ARBA" id="ARBA00023212"/>
    </source>
</evidence>
<dbReference type="Pfam" id="PF17852">
    <property type="entry name" value="Dynein_AAA_lid"/>
    <property type="match status" value="1"/>
</dbReference>
<protein>
    <recommendedName>
        <fullName evidence="4">Dynein heavy chain, cytoplasmic</fullName>
    </recommendedName>
    <alternativeName>
        <fullName evidence="14">Dynein heavy chain, cytosolic</fullName>
    </alternativeName>
</protein>
<dbReference type="InterPro" id="IPR024743">
    <property type="entry name" value="Dynein_HC_stalk"/>
</dbReference>
<dbReference type="EMBL" id="QLNQ01000022">
    <property type="protein sequence ID" value="RCK64656.1"/>
    <property type="molecule type" value="Genomic_DNA"/>
</dbReference>
<dbReference type="InterPro" id="IPR013602">
    <property type="entry name" value="Dynein_heavy_linker"/>
</dbReference>
<evidence type="ECO:0000256" key="12">
    <source>
        <dbReference type="ARBA" id="ARBA00023175"/>
    </source>
</evidence>
<feature type="domain" description="AAA+ ATPase" evidence="16">
    <location>
        <begin position="1824"/>
        <end position="1959"/>
    </location>
</feature>
<dbReference type="GO" id="GO:0030286">
    <property type="term" value="C:dynein complex"/>
    <property type="evidence" value="ECO:0007669"/>
    <property type="project" value="UniProtKB-KW"/>
</dbReference>
<dbReference type="Gene3D" id="6.10.140.1060">
    <property type="match status" value="1"/>
</dbReference>
<dbReference type="FunFam" id="1.10.287.2620:FF:000001">
    <property type="entry name" value="Cytoplasmic dynein heavy chain 1"/>
    <property type="match status" value="1"/>
</dbReference>
<dbReference type="GO" id="GO:0051959">
    <property type="term" value="F:dynein light intermediate chain binding"/>
    <property type="evidence" value="ECO:0007669"/>
    <property type="project" value="InterPro"/>
</dbReference>
<dbReference type="InterPro" id="IPR035706">
    <property type="entry name" value="AAA_9"/>
</dbReference>
<accession>A0A367YFK9</accession>
<dbReference type="InterPro" id="IPR042219">
    <property type="entry name" value="AAA_lid_11_sf"/>
</dbReference>
<dbReference type="Gene3D" id="3.40.50.300">
    <property type="entry name" value="P-loop containing nucleotide triphosphate hydrolases"/>
    <property type="match status" value="5"/>
</dbReference>
<dbReference type="InterPro" id="IPR004273">
    <property type="entry name" value="Dynein_heavy_D6_P-loop"/>
</dbReference>
<dbReference type="FunFam" id="1.20.920.20:FF:000002">
    <property type="entry name" value="Cytoplasmic dynein 1 heavy chain"/>
    <property type="match status" value="1"/>
</dbReference>
<dbReference type="InterPro" id="IPR042228">
    <property type="entry name" value="Dynein_linker_3"/>
</dbReference>
<keyword evidence="13" id="KW-0206">Cytoskeleton</keyword>
<dbReference type="Pfam" id="PF12777">
    <property type="entry name" value="MT"/>
    <property type="match status" value="1"/>
</dbReference>
<evidence type="ECO:0000256" key="4">
    <source>
        <dbReference type="ARBA" id="ARBA00022197"/>
    </source>
</evidence>
<dbReference type="PANTHER" id="PTHR45703:SF36">
    <property type="entry name" value="DYNEIN HEAVY CHAIN, CYTOPLASMIC"/>
    <property type="match status" value="1"/>
</dbReference>
<dbReference type="InterPro" id="IPR035699">
    <property type="entry name" value="AAA_6"/>
</dbReference>
<dbReference type="FunFam" id="3.40.50.300:FF:002357">
    <property type="entry name" value="Glutathione S-transferase class-mu 26 kDa isozyme"/>
    <property type="match status" value="1"/>
</dbReference>
<evidence type="ECO:0000256" key="15">
    <source>
        <dbReference type="SAM" id="Coils"/>
    </source>
</evidence>
<dbReference type="InterPro" id="IPR054354">
    <property type="entry name" value="DYNC2H1-like_lid"/>
</dbReference>
<dbReference type="InterPro" id="IPR042222">
    <property type="entry name" value="Dynein_2_N"/>
</dbReference>
<feature type="domain" description="AAA+ ATPase" evidence="16">
    <location>
        <begin position="2110"/>
        <end position="2243"/>
    </location>
</feature>
<dbReference type="InterPro" id="IPR025662">
    <property type="entry name" value="Sigma_54_int_dom_ATP-bd_1"/>
</dbReference>
<keyword evidence="6" id="KW-0493">Microtubule</keyword>
<dbReference type="Gene3D" id="1.20.920.30">
    <property type="match status" value="1"/>
</dbReference>
<comment type="subcellular location">
    <subcellularLocation>
        <location evidence="1">Cytoplasm</location>
        <location evidence="1">Cytoskeleton</location>
    </subcellularLocation>
</comment>
<dbReference type="Pfam" id="PF12774">
    <property type="entry name" value="AAA_6"/>
    <property type="match status" value="1"/>
</dbReference>
<sequence length="4167" mass="477929">MDGHPPSSLLTADQLHSFIASFVFSTAESPSLTKSDETVLEKFISNLQQDTLFVVQTNSNEQGLLKISNDISELDNLYQELSIFVTIIKSKGQLTQEVPLTRQLNIINIPISKDEDNDETNDLFEKLRLAINMGLAPYFDLISATHEDSGLMVTKKKFNELSLALQHLQQRIHIPDLLIATHPRIKHLIENNEMDNCDDLIEDTALLNELTSIANNWIRQIQSITRLTHEPSDGGSITEDIHFWKSMDSALISLNQQIASPEVRLTREVLSKAKRFHITLGFENDTGLHEKLSETRLYNSFLKELPINDLITITDDEDLGKFDAALGSIFSHLKLKLNLLPLERAVKSVEVILNDIVLKFQELLGAQDVMSLSQDQFELLYDLCQKELAMIEANIKYVINLLRELLRKRQEKFKIITIDQSKFEQIRERLDHLKQFRINHQHLLSSIESVLPMDEKLDSISRLNEAYNKHIITINAVDVTHQGKLIWSMNEQAYLHVFHELNTLIIKRINNFFNNASAFIDVISIYKRFFQSKSANTLLLLISDEHKLKILSLADREILELVEMNSSYAKKSAFDTIKWKIQASKKLIFYREFLRSFLGDNWKNYSMGTKIDTTTNKLISSLEPSTAIQSWIDNEVKQNFPTYNMGAIVKINESSSGQFDLMVNFNFKFFDIYRQLNQFHHLGYSIPSSVLLEFLKVNQLYPIATGIYDHIQLLSKIFNRDLNSAYGESFGFLVEAQIKKVDTTLREARDVEWLHLLQAAELQKLDDPLLKSSNSLVEFQSLDKLTNFQEAITQLHVQLLKLENFQKVMEHSKFLLRTAAFDFASIENELKSLQQHFNNISLEDVENIDELANLINNEVAIILSNRLQTQLLIFNAKVLDCIDRDEIEIAELDSYNLEFALFKHNLVFQEESFIIEPALSQGKQTALQEVNQLVLVVENQQIIKPITLAAKKFTSIVDIQETEVELNKAFEKVEELYLEAEEYITQWNLLQNLWELNLDDADDFAKIFEPDQDVASWFTTVLEILNYRKVYDQPEPVKKFGQLFLIDFVKVQNRVALKFDGFQKELLNKFAEKAQSEFGAFNRSLTNAKSTLEVPVHFHGTVESLISNIDNYLKFNTSIESWEASLDTYSRIQSFLMRYRFKFPADWLYVEQLENNISMVRTLLLKKKQIIDENLEILDSRVKSETAKVNDSIASLSKDWQTKKPIGGNLNPALAMVDLDNFQKRFGKLHAYVESVHNISEHFSISIPPFEDTAVALDEIKDLRTVWSSVNVLWEELERLKQVKWDELQPRKLHHQLDDLLNLTRNLPISVRQYAAVDEIQSSVKTYLKNHLKLAELKNDAMKPRHWKILLSQLGMPGTPYEKLTVGDVWNLNFTLNIQTISAILEQAGNERTIEENLNNINASWSSITFELFNYENKCRLVKNWELLFDQCSQDMNALTSMKNSPYFASFEREISELEKKLNQLFVILDTWIEVQRQWLYLEGVFGNENNDIKNLLPIESSRFTNISYEFLTLLKRIYKFNLVIDIVLIGDLQSKMSKFSESLTKVRKSLTEYLEKQRELFPRFYFIGNEDLLEIMGGTNDISRINNHLKKMFSGIQTLQYANESSSITGVVSEEGEILTLRNPVSLIKNTRLNEWLRELELEVKLSMSHMVKANLQSWQELIFKKDENLLNLVDSVPAQVATLLQQISFTEVVDESMNLLTTFHDDLCRVIQSLTRIIGSEILELTRRKIQYLIIEIIHQRDIVHNIEQASSESQKKFIWSLQQKFYYNTAETDSLKSLVIRQANSEFTYGFEYLGIPEKLAYTPLTDDCYLAMGQAIALKQGGSPFGPAGTGKTESVKALGHNLGKMVIVFCCDESFDFQSMGRIFLGLCKVGIWGCFDEFNRLDDKSLSAISSQIENIEYGLKNPSTDIAVSERNIKINPETGIFITMNPGYAGRVELPENLKKLFRSFSMESPDSEIIVEILLTSQTFEHSKELANVIVPFFRELAQETSLQLHYDFGLRALKNTLVRCGQAKRKTGVASGRDMKALEYKLVLQSIIETTLPKLIREDESTFDALKNKYFSNVIGDAIDKSRLTLELEKYYKDHGIFHDEKFIRKALQLVDIQETHHGIMLVGESGSGKSAILDLVMHSLSVVENVEHTSVRIDAKVLNKDEIYGKLDLITRDWTDGLFTSVLRRVKENLRGELTKRIWIVFDGDIDPQWAENLNSVLDDNKILTLPNGERLALPENVRIVFEVDNLKYATPATISRCGIVWFDVSLIPADAHIHRLIYQLKNFQIANDDSITESVKVTSLKHAFVDHLDAILSAELLSNVCEIAQQFEHIMDFSLQRAIRSFEISLKTYLRRLITYSTSEEESDIDVKKYTIMSLLLAVVLTFAGDSPHNSRLEFEKALIGGGVIKGVDSPSGSIFDHYISLPDCEWLDWNNKVAAIELEPHQVSNPNTIVPTLDTVKHENLVYSILNEHSPLLLCGPPGSGKTMTLFEALRKSPQLELLSLNFSKETSPLSLLKSLDQYCEYRKTNRGMQLTPRINGKWVVVFCDEINLPQVDKYGNQNVISLIRQMVEHNGFWRVKDNQWVTLENIQFVGACNSPKDPGRNRLSERFLRHVPVIMVDYPGQTSMLQIYQTFNMAILKCAPDLRGFAKAITEASIQVYEKTRQKFDGTIQKHYVYSPRELTRWSRGLLEALKSTEYKDLHSFIRLWYHEGLRLFYDRLVSEDEKQWTLVLFREVSQQYFPNVDLDSCFKEPIFFSNWMSLNYKSVDEKELRSFVAQRLRVFSEEEMEVDLVLHDEMLDHALRIDRVLRQPQGHMILVGPSASGKSTLAKFVAWINGLKVVFLNVRTNYTIENFDATLRDILTSCVHGEKICFIIDESSILEASFIERMNTLLANAEIPGLFEGDDYTVLMNKCLEISHSQGLLLDTEAELYNWFAQQISQNLHVVFSISDSTESNSQSVISSPALFNRCVLSWMGDWSDKCLYEIASARIGVLPVDISNFAVPTSYSPFLQRRVSSLRDVIVDVLGYIHRFVPDYKSTLCYERTPNDFLNLVHVFAKLFTMKQQELEDNQRHITVGLDKLRETVIQVDRLKNELAQKEETLKLKDKEAKQMLNKLLTDQNEAERKQEFSIDAQAELEKQEAEIQRRKEIVMRDLEYAEPAVLEAQRGVQNIKKQHLSEIRSMANPPAAVKMTMESVCILLGYNVSSWRDVQLVIRKDDFIPNIVSFNGEDQLSVDLREYMEKVYLSREDYTFELVHRASKACGPLLQWVQAQLNYSRILQSVGPLREEVQILEQQTLKTKAQLIAVDEMIFELEESIEKYKENYSELIRETENIKREMASVHQKVDRSMALIKNLTKERGRWKESVTTFGSKRDKLVGECVLVAAFIAYGGLYDQKGRELLLRSWKNKLKDAAIPFDEALTLGNYLASSREILHWVNAGLVNDSLNIENFALLKWSENPVIIDPSATIVDTLAKSTTTKAVTVTSFLNDGLLNQLENALRFGGLMVIQDCEHYDPIVDNILRKEIHRNGGRMMIKLGDQIIDYSSDFKLILCSKESNLVLPPSVSSRTTVVNFTVTSGSLENRALDIALQEVRPDVEQQRAELVVLNGEWKLRLQALEEELLDSLGTSAGELLDNDSVMQTLETLKTETDGLNEKLAHSVEVMNHVEETRGKYQDVAKCLSTIYSILESLGGINHFYNFSLSRVIKNFAALLKRNISSSPSELIVNLYKDSFARVATSLQYQDKIVLALVLTTAFYVENIGDMFKSVFTELLGLIRLEDGFETSVNGVFDMCLARREDGWDVAKIIEMNQDNLTLQVLSELLLVAGNEERKQEFVDSFGKISSVLFDDDVPYTSPYDLAYWVEDSNVNAVILTCPDVFDASYKVEQIASQLGKKLKIVSMGSKEGVEVANKELERASVSPKWILIQNIQMSPSWLSQLESKLSNLHSASRVFLTCKNNSKVPIGLISRCKVLNFENEVGIRQIVWETYQGLTMLGKDKLEKHVILLLIWYHSVLVERLRYVPVSYKKKYDFNDSDFACGVSVVEKIFANYDGKPDSIGWEEIRYLIAAITYGGKVDNHDDLEFMKKLAEDIFTAKSFDQDFNLIANEFTKETNDVLQLPDSHDDVESWIHSLPYETPLSWIYLPNNANSLVKKQMGLEIVEKVIEIAEDL</sequence>
<dbReference type="FunFam" id="1.20.140.100:FF:000002">
    <property type="entry name" value="Cytoplasmic dynein heavy chain 1"/>
    <property type="match status" value="1"/>
</dbReference>
<keyword evidence="8" id="KW-0547">Nucleotide-binding</keyword>
<evidence type="ECO:0000256" key="9">
    <source>
        <dbReference type="ARBA" id="ARBA00022840"/>
    </source>
</evidence>
<dbReference type="Gene3D" id="1.20.920.20">
    <property type="match status" value="1"/>
</dbReference>
<dbReference type="GO" id="GO:0007097">
    <property type="term" value="P:nuclear migration"/>
    <property type="evidence" value="ECO:0007669"/>
    <property type="project" value="UniProtKB-ARBA"/>
</dbReference>
<dbReference type="Pfam" id="PF08393">
    <property type="entry name" value="DHC_N2"/>
    <property type="match status" value="1"/>
</dbReference>
<dbReference type="Gene3D" id="3.20.180.20">
    <property type="entry name" value="Dynein heavy chain, N-terminal domain 2"/>
    <property type="match status" value="1"/>
</dbReference>
<dbReference type="InterPro" id="IPR003593">
    <property type="entry name" value="AAA+_ATPase"/>
</dbReference>
<dbReference type="Pfam" id="PF12780">
    <property type="entry name" value="AAA_8"/>
    <property type="match status" value="1"/>
</dbReference>
<dbReference type="GO" id="GO:0008569">
    <property type="term" value="F:minus-end-directed microtubule motor activity"/>
    <property type="evidence" value="ECO:0007669"/>
    <property type="project" value="InterPro"/>
</dbReference>
<feature type="domain" description="AAA+ ATPase" evidence="16">
    <location>
        <begin position="2807"/>
        <end position="2972"/>
    </location>
</feature>
<dbReference type="Gene3D" id="1.10.8.1220">
    <property type="match status" value="1"/>
</dbReference>
<dbReference type="SMART" id="SM00382">
    <property type="entry name" value="AAA"/>
    <property type="match status" value="4"/>
</dbReference>
<organism evidence="17 18">
    <name type="scientific">Candida viswanathii</name>
    <dbReference type="NCBI Taxonomy" id="5486"/>
    <lineage>
        <taxon>Eukaryota</taxon>
        <taxon>Fungi</taxon>
        <taxon>Dikarya</taxon>
        <taxon>Ascomycota</taxon>
        <taxon>Saccharomycotina</taxon>
        <taxon>Pichiomycetes</taxon>
        <taxon>Debaryomycetaceae</taxon>
        <taxon>Candida/Lodderomyces clade</taxon>
        <taxon>Candida</taxon>
    </lineage>
</organism>
<comment type="caution">
    <text evidence="17">The sequence shown here is derived from an EMBL/GenBank/DDBJ whole genome shotgun (WGS) entry which is preliminary data.</text>
</comment>
<evidence type="ECO:0000256" key="2">
    <source>
        <dbReference type="ARBA" id="ARBA00008887"/>
    </source>
</evidence>
<evidence type="ECO:0000256" key="1">
    <source>
        <dbReference type="ARBA" id="ARBA00004245"/>
    </source>
</evidence>
<dbReference type="GO" id="GO:0005524">
    <property type="term" value="F:ATP binding"/>
    <property type="evidence" value="ECO:0007669"/>
    <property type="project" value="UniProtKB-KW"/>
</dbReference>
<dbReference type="Pfam" id="PF03028">
    <property type="entry name" value="Dynein_heavy"/>
    <property type="match status" value="1"/>
</dbReference>
<dbReference type="GO" id="GO:0005874">
    <property type="term" value="C:microtubule"/>
    <property type="evidence" value="ECO:0007669"/>
    <property type="project" value="UniProtKB-KW"/>
</dbReference>
<name>A0A367YFK9_9ASCO</name>
<dbReference type="OrthoDB" id="447173at2759"/>
<dbReference type="Pfam" id="PF08385">
    <property type="entry name" value="DHC_N1"/>
    <property type="match status" value="1"/>
</dbReference>
<evidence type="ECO:0000256" key="10">
    <source>
        <dbReference type="ARBA" id="ARBA00023017"/>
    </source>
</evidence>
<dbReference type="Pfam" id="PF12781">
    <property type="entry name" value="AAA_9"/>
    <property type="match status" value="1"/>
</dbReference>
<dbReference type="GO" id="GO:0045505">
    <property type="term" value="F:dynein intermediate chain binding"/>
    <property type="evidence" value="ECO:0007669"/>
    <property type="project" value="InterPro"/>
</dbReference>
<dbReference type="InterPro" id="IPR043157">
    <property type="entry name" value="Dynein_AAA1S"/>
</dbReference>
<evidence type="ECO:0000256" key="8">
    <source>
        <dbReference type="ARBA" id="ARBA00022741"/>
    </source>
</evidence>
<dbReference type="Pfam" id="PF12775">
    <property type="entry name" value="AAA_7"/>
    <property type="match status" value="1"/>
</dbReference>
<comment type="similarity">
    <text evidence="2">Belongs to the dynein heavy chain family.</text>
</comment>
<feature type="domain" description="AAA+ ATPase" evidence="16">
    <location>
        <begin position="2465"/>
        <end position="2615"/>
    </location>
</feature>
<feature type="coiled-coil region" evidence="15">
    <location>
        <begin position="3300"/>
        <end position="3334"/>
    </location>
</feature>
<dbReference type="Gene3D" id="1.10.472.130">
    <property type="match status" value="1"/>
</dbReference>
<dbReference type="InterPro" id="IPR041658">
    <property type="entry name" value="AAA_lid_11"/>
</dbReference>
<dbReference type="Gene3D" id="1.10.8.720">
    <property type="entry name" value="Region D6 of dynein motor"/>
    <property type="match status" value="1"/>
</dbReference>
<reference evidence="17 18" key="1">
    <citation type="submission" date="2018-06" db="EMBL/GenBank/DDBJ databases">
        <title>Whole genome sequencing of Candida tropicalis (genome annotated by CSBL at Korea University).</title>
        <authorList>
            <person name="Ahn J."/>
        </authorList>
    </citation>
    <scope>NUCLEOTIDE SEQUENCE [LARGE SCALE GENOMIC DNA]</scope>
    <source>
        <strain evidence="17 18">ATCC 20962</strain>
    </source>
</reference>
<keyword evidence="9" id="KW-0067">ATP-binding</keyword>
<evidence type="ECO:0000259" key="16">
    <source>
        <dbReference type="SMART" id="SM00382"/>
    </source>
</evidence>
<dbReference type="Gene3D" id="1.20.140.100">
    <property type="entry name" value="Dynein heavy chain, N-terminal domain 2"/>
    <property type="match status" value="1"/>
</dbReference>
<proteinExistence type="inferred from homology"/>
<dbReference type="Pfam" id="PF18198">
    <property type="entry name" value="AAA_lid_11"/>
    <property type="match status" value="1"/>
</dbReference>
<dbReference type="FunFam" id="3.20.180.20:FF:000002">
    <property type="entry name" value="Cytoplasmic dynein heavy chain 1"/>
    <property type="match status" value="1"/>
</dbReference>
<evidence type="ECO:0000256" key="14">
    <source>
        <dbReference type="ARBA" id="ARBA00033439"/>
    </source>
</evidence>
<dbReference type="SUPFAM" id="SSF52540">
    <property type="entry name" value="P-loop containing nucleoside triphosphate hydrolases"/>
    <property type="match status" value="4"/>
</dbReference>
<evidence type="ECO:0000313" key="18">
    <source>
        <dbReference type="Proteomes" id="UP000253472"/>
    </source>
</evidence>
<dbReference type="InterPro" id="IPR013594">
    <property type="entry name" value="Dynein_heavy_tail"/>
</dbReference>
<keyword evidence="18" id="KW-1185">Reference proteome</keyword>
<evidence type="ECO:0000256" key="11">
    <source>
        <dbReference type="ARBA" id="ARBA00023054"/>
    </source>
</evidence>
<dbReference type="InterPro" id="IPR027417">
    <property type="entry name" value="P-loop_NTPase"/>
</dbReference>
<keyword evidence="7" id="KW-0677">Repeat</keyword>
<dbReference type="Proteomes" id="UP000253472">
    <property type="component" value="Unassembled WGS sequence"/>
</dbReference>
<feature type="coiled-coil region" evidence="15">
    <location>
        <begin position="3074"/>
        <end position="3122"/>
    </location>
</feature>
<dbReference type="Gene3D" id="1.20.58.1120">
    <property type="match status" value="1"/>
</dbReference>
<dbReference type="GO" id="GO:0072384">
    <property type="term" value="P:organelle transport along microtubule"/>
    <property type="evidence" value="ECO:0007669"/>
    <property type="project" value="UniProtKB-ARBA"/>
</dbReference>
<dbReference type="InterPro" id="IPR024317">
    <property type="entry name" value="Dynein_heavy_chain_D4_dom"/>
</dbReference>
<evidence type="ECO:0000256" key="7">
    <source>
        <dbReference type="ARBA" id="ARBA00022737"/>
    </source>
</evidence>
<dbReference type="InterPro" id="IPR041466">
    <property type="entry name" value="Dynein_AAA5_ext"/>
</dbReference>
<dbReference type="CDD" id="cd00009">
    <property type="entry name" value="AAA"/>
    <property type="match status" value="1"/>
</dbReference>
<dbReference type="InterPro" id="IPR026983">
    <property type="entry name" value="DHC"/>
</dbReference>
<dbReference type="Gene3D" id="1.10.287.2620">
    <property type="match status" value="1"/>
</dbReference>
<comment type="subunit">
    <text evidence="3">Consists of at least two heavy chains and a number of intermediate and light chains.</text>
</comment>
<gene>
    <name evidence="17" type="primary">ro-1</name>
    <name evidence="17" type="ORF">Cantr_00023</name>
</gene>